<protein>
    <recommendedName>
        <fullName evidence="1">Rhodanese domain-containing protein</fullName>
    </recommendedName>
</protein>
<dbReference type="PROSITE" id="PS50206">
    <property type="entry name" value="RHODANESE_3"/>
    <property type="match status" value="1"/>
</dbReference>
<dbReference type="SUPFAM" id="SSF52821">
    <property type="entry name" value="Rhodanese/Cell cycle control phosphatase"/>
    <property type="match status" value="1"/>
</dbReference>
<dbReference type="Pfam" id="PF00581">
    <property type="entry name" value="Rhodanese"/>
    <property type="match status" value="1"/>
</dbReference>
<dbReference type="AlphaFoldDB" id="A0A6C0JQS1"/>
<organism evidence="2">
    <name type="scientific">viral metagenome</name>
    <dbReference type="NCBI Taxonomy" id="1070528"/>
    <lineage>
        <taxon>unclassified sequences</taxon>
        <taxon>metagenomes</taxon>
        <taxon>organismal metagenomes</taxon>
    </lineage>
</organism>
<dbReference type="Gene3D" id="3.40.250.10">
    <property type="entry name" value="Rhodanese-like domain"/>
    <property type="match status" value="1"/>
</dbReference>
<dbReference type="InterPro" id="IPR001763">
    <property type="entry name" value="Rhodanese-like_dom"/>
</dbReference>
<evidence type="ECO:0000259" key="1">
    <source>
        <dbReference type="PROSITE" id="PS50206"/>
    </source>
</evidence>
<dbReference type="CDD" id="cd00158">
    <property type="entry name" value="RHOD"/>
    <property type="match status" value="1"/>
</dbReference>
<accession>A0A6C0JQS1</accession>
<proteinExistence type="predicted"/>
<dbReference type="EMBL" id="MN740431">
    <property type="protein sequence ID" value="QHU06208.1"/>
    <property type="molecule type" value="Genomic_DNA"/>
</dbReference>
<feature type="domain" description="Rhodanese" evidence="1">
    <location>
        <begin position="66"/>
        <end position="112"/>
    </location>
</feature>
<reference evidence="2" key="1">
    <citation type="journal article" date="2020" name="Nature">
        <title>Giant virus diversity and host interactions through global metagenomics.</title>
        <authorList>
            <person name="Schulz F."/>
            <person name="Roux S."/>
            <person name="Paez-Espino D."/>
            <person name="Jungbluth S."/>
            <person name="Walsh D.A."/>
            <person name="Denef V.J."/>
            <person name="McMahon K.D."/>
            <person name="Konstantinidis K.T."/>
            <person name="Eloe-Fadrosh E.A."/>
            <person name="Kyrpides N.C."/>
            <person name="Woyke T."/>
        </authorList>
    </citation>
    <scope>NUCLEOTIDE SEQUENCE</scope>
    <source>
        <strain evidence="2">GVMAG-M-3300027747-57</strain>
    </source>
</reference>
<sequence length="137" mass="16284">MFSGFFNNPLKKITFEDLQYAIKNKDRFIIINTLAYNEQNCLIINTVPYQMEENTINEILNQYAYKDKIIIVYGKNTNDDTVEKKYKQLLSLGFTEVYIYLGGMFEWMLLQDIYGKEEFPTTSKVLDILKYKGVRIW</sequence>
<dbReference type="InterPro" id="IPR036873">
    <property type="entry name" value="Rhodanese-like_dom_sf"/>
</dbReference>
<evidence type="ECO:0000313" key="2">
    <source>
        <dbReference type="EMBL" id="QHU06208.1"/>
    </source>
</evidence>
<name>A0A6C0JQS1_9ZZZZ</name>